<dbReference type="Gene3D" id="2.40.37.10">
    <property type="entry name" value="Lyase, Ornithine Decarboxylase, Chain A, domain 1"/>
    <property type="match status" value="1"/>
</dbReference>
<evidence type="ECO:0000259" key="13">
    <source>
        <dbReference type="Pfam" id="PF00278"/>
    </source>
</evidence>
<evidence type="ECO:0000256" key="1">
    <source>
        <dbReference type="ARBA" id="ARBA00001933"/>
    </source>
</evidence>
<evidence type="ECO:0000256" key="2">
    <source>
        <dbReference type="ARBA" id="ARBA00012259"/>
    </source>
</evidence>
<accession>A0A2V2LFF6</accession>
<dbReference type="RefSeq" id="WP_109810673.1">
    <property type="nucleotide sequence ID" value="NZ_QGKU01000021.1"/>
</dbReference>
<organism evidence="14 15">
    <name type="scientific">Meridianimarinicoccus roseus</name>
    <dbReference type="NCBI Taxonomy" id="2072018"/>
    <lineage>
        <taxon>Bacteria</taxon>
        <taxon>Pseudomonadati</taxon>
        <taxon>Pseudomonadota</taxon>
        <taxon>Alphaproteobacteria</taxon>
        <taxon>Rhodobacterales</taxon>
        <taxon>Paracoccaceae</taxon>
        <taxon>Meridianimarinicoccus</taxon>
    </lineage>
</organism>
<evidence type="ECO:0000256" key="12">
    <source>
        <dbReference type="PIRSR" id="PIRSR038941-1"/>
    </source>
</evidence>
<dbReference type="OrthoDB" id="9804410at2"/>
<keyword evidence="5 11" id="KW-0663">Pyridoxal phosphate</keyword>
<comment type="similarity">
    <text evidence="8 11">Belongs to the Orn/Lys/Arg decarboxylase class-II family. NspC subfamily.</text>
</comment>
<comment type="cofactor">
    <cofactor evidence="1 11">
        <name>pyridoxal 5'-phosphate</name>
        <dbReference type="ChEBI" id="CHEBI:597326"/>
    </cofactor>
</comment>
<dbReference type="InterPro" id="IPR022643">
    <property type="entry name" value="De-COase2_C"/>
</dbReference>
<protein>
    <recommendedName>
        <fullName evidence="3 11">Carboxynorspermidine/carboxyspermidine decarboxylase</fullName>
        <shortName evidence="11">CANS DC/CAS DC</shortName>
        <shortName evidence="11">CANSDC/CASDC</shortName>
        <ecNumber evidence="2 11">4.1.1.96</ecNumber>
    </recommendedName>
</protein>
<dbReference type="GO" id="GO:0008836">
    <property type="term" value="F:diaminopimelate decarboxylase activity"/>
    <property type="evidence" value="ECO:0007669"/>
    <property type="project" value="TreeGrafter"/>
</dbReference>
<dbReference type="PIRSF" id="PIRSF038941">
    <property type="entry name" value="NspC"/>
    <property type="match status" value="1"/>
</dbReference>
<dbReference type="SUPFAM" id="SSF50621">
    <property type="entry name" value="Alanine racemase C-terminal domain-like"/>
    <property type="match status" value="1"/>
</dbReference>
<dbReference type="EMBL" id="QGKU01000021">
    <property type="protein sequence ID" value="PWR03742.1"/>
    <property type="molecule type" value="Genomic_DNA"/>
</dbReference>
<proteinExistence type="inferred from homology"/>
<gene>
    <name evidence="14" type="ORF">DKT77_05260</name>
</gene>
<dbReference type="CDD" id="cd06829">
    <property type="entry name" value="PLPDE_III_CANSDC"/>
    <property type="match status" value="1"/>
</dbReference>
<evidence type="ECO:0000256" key="11">
    <source>
        <dbReference type="PIRNR" id="PIRNR038941"/>
    </source>
</evidence>
<evidence type="ECO:0000256" key="9">
    <source>
        <dbReference type="ARBA" id="ARBA00047351"/>
    </source>
</evidence>
<keyword evidence="15" id="KW-1185">Reference proteome</keyword>
<keyword evidence="11" id="KW-0963">Cytoplasm</keyword>
<reference evidence="14 15" key="1">
    <citation type="submission" date="2018-05" db="EMBL/GenBank/DDBJ databases">
        <title>Rhodobacteraceae gen. nov., sp. nov. isolated from sea water.</title>
        <authorList>
            <person name="Ren Y."/>
        </authorList>
    </citation>
    <scope>NUCLEOTIDE SEQUENCE [LARGE SCALE GENOMIC DNA]</scope>
    <source>
        <strain evidence="14 15">TG-679</strain>
    </source>
</reference>
<sequence>MTDPIDIAADSRARFARFDLSRVPSPCFVVDAAQIDRNCAILADVAARSGAHVFLALKAFSMPTLAPVVMAHLSGTAASGIHEARLGRERFGGHVATFNAGFKADELDEVLRLSDHVILNSVSQLARFRHMVDGARASGTQVEIGLRINPEHSEGWNEKYDPAAPCSRLGAPVSHVCPQDIAGIDGLHMHTLCEQGFEPLKRTWEAVEPVIGPWLHGLRWLNLGGGHHITRGDYDRDGLVALIRQIRTTYGVEVYLEPGEAVALQAGILVGEVLDIAENGMPLAISDISATCHMPDVIEAPYRPDLLGELPEGEGPEIRIGGPSCLAGDVIGDFRPAGGWAVGDRFAFLDQAHYSMVKTNTFNGVPLPAIAVWDSRTDDLRIVRQFGYDDFLNRL</sequence>
<comment type="subunit">
    <text evidence="11">Homodimer.</text>
</comment>
<dbReference type="GO" id="GO:0008295">
    <property type="term" value="P:spermidine biosynthetic process"/>
    <property type="evidence" value="ECO:0007669"/>
    <property type="project" value="UniProtKB-KW"/>
</dbReference>
<evidence type="ECO:0000256" key="8">
    <source>
        <dbReference type="ARBA" id="ARBA00025802"/>
    </source>
</evidence>
<dbReference type="GO" id="GO:0005737">
    <property type="term" value="C:cytoplasm"/>
    <property type="evidence" value="ECO:0007669"/>
    <property type="project" value="UniProtKB-SubCell"/>
</dbReference>
<dbReference type="InterPro" id="IPR009006">
    <property type="entry name" value="Ala_racemase/Decarboxylase_C"/>
</dbReference>
<feature type="binding site" evidence="12">
    <location>
        <position position="296"/>
    </location>
    <ligand>
        <name>substrate</name>
    </ligand>
</feature>
<keyword evidence="6 11" id="KW-0745">Spermidine biosynthesis</keyword>
<feature type="domain" description="Orn/DAP/Arg decarboxylase 2 C-terminal" evidence="13">
    <location>
        <begin position="68"/>
        <end position="350"/>
    </location>
</feature>
<dbReference type="InterPro" id="IPR005730">
    <property type="entry name" value="Nsp_de-COase"/>
</dbReference>
<comment type="catalytic activity">
    <reaction evidence="9 11">
        <text>carboxyspermidine + H(+) = spermidine + CO2</text>
        <dbReference type="Rhea" id="RHEA:34095"/>
        <dbReference type="ChEBI" id="CHEBI:15378"/>
        <dbReference type="ChEBI" id="CHEBI:16526"/>
        <dbReference type="ChEBI" id="CHEBI:57834"/>
        <dbReference type="ChEBI" id="CHEBI:65072"/>
        <dbReference type="EC" id="4.1.1.96"/>
    </reaction>
</comment>
<dbReference type="SUPFAM" id="SSF51419">
    <property type="entry name" value="PLP-binding barrel"/>
    <property type="match status" value="1"/>
</dbReference>
<evidence type="ECO:0000256" key="7">
    <source>
        <dbReference type="ARBA" id="ARBA00023239"/>
    </source>
</evidence>
<evidence type="ECO:0000256" key="5">
    <source>
        <dbReference type="ARBA" id="ARBA00022898"/>
    </source>
</evidence>
<comment type="catalytic activity">
    <reaction evidence="10 11">
        <text>carboxynorspermidine + H(+) = norspermidine + CO2</text>
        <dbReference type="Rhea" id="RHEA:34099"/>
        <dbReference type="ChEBI" id="CHEBI:15378"/>
        <dbReference type="ChEBI" id="CHEBI:16526"/>
        <dbReference type="ChEBI" id="CHEBI:57920"/>
        <dbReference type="ChEBI" id="CHEBI:65070"/>
        <dbReference type="EC" id="4.1.1.96"/>
    </reaction>
</comment>
<evidence type="ECO:0000313" key="15">
    <source>
        <dbReference type="Proteomes" id="UP000245680"/>
    </source>
</evidence>
<dbReference type="PANTHER" id="PTHR43727">
    <property type="entry name" value="DIAMINOPIMELATE DECARBOXYLASE"/>
    <property type="match status" value="1"/>
</dbReference>
<comment type="subcellular location">
    <subcellularLocation>
        <location evidence="11">Cytoplasm</location>
    </subcellularLocation>
</comment>
<keyword evidence="4 11" id="KW-0210">Decarboxylase</keyword>
<dbReference type="EC" id="4.1.1.96" evidence="2 11"/>
<evidence type="ECO:0000256" key="6">
    <source>
        <dbReference type="ARBA" id="ARBA00023066"/>
    </source>
</evidence>
<dbReference type="InterPro" id="IPR029066">
    <property type="entry name" value="PLP-binding_barrel"/>
</dbReference>
<dbReference type="GO" id="GO:0009089">
    <property type="term" value="P:lysine biosynthetic process via diaminopimelate"/>
    <property type="evidence" value="ECO:0007669"/>
    <property type="project" value="TreeGrafter"/>
</dbReference>
<comment type="function">
    <text evidence="11">Catalyzes the decarboxylation of carboxynorspermidine and carboxyspermidine.</text>
</comment>
<evidence type="ECO:0000256" key="10">
    <source>
        <dbReference type="ARBA" id="ARBA00047389"/>
    </source>
</evidence>
<comment type="caution">
    <text evidence="14">The sequence shown here is derived from an EMBL/GenBank/DDBJ whole genome shotgun (WGS) entry which is preliminary data.</text>
</comment>
<evidence type="ECO:0000256" key="4">
    <source>
        <dbReference type="ARBA" id="ARBA00022793"/>
    </source>
</evidence>
<dbReference type="PANTHER" id="PTHR43727:SF1">
    <property type="entry name" value="CARBOXYNORSPERMIDINE_CARBOXYSPERMIDINE DECARBOXYLASE"/>
    <property type="match status" value="1"/>
</dbReference>
<keyword evidence="11" id="KW-0620">Polyamine biosynthesis</keyword>
<evidence type="ECO:0000256" key="3">
    <source>
        <dbReference type="ARBA" id="ARBA00013633"/>
    </source>
</evidence>
<dbReference type="Proteomes" id="UP000245680">
    <property type="component" value="Unassembled WGS sequence"/>
</dbReference>
<feature type="binding site" evidence="12">
    <location>
        <position position="260"/>
    </location>
    <ligand>
        <name>substrate</name>
    </ligand>
</feature>
<evidence type="ECO:0000313" key="14">
    <source>
        <dbReference type="EMBL" id="PWR03742.1"/>
    </source>
</evidence>
<dbReference type="GO" id="GO:0045312">
    <property type="term" value="P:nor-spermidine biosynthetic process"/>
    <property type="evidence" value="ECO:0007669"/>
    <property type="project" value="InterPro"/>
</dbReference>
<dbReference type="Gene3D" id="3.20.20.10">
    <property type="entry name" value="Alanine racemase"/>
    <property type="match status" value="1"/>
</dbReference>
<dbReference type="Pfam" id="PF00278">
    <property type="entry name" value="Orn_DAP_Arg_deC"/>
    <property type="match status" value="1"/>
</dbReference>
<keyword evidence="7 11" id="KW-0456">Lyase</keyword>
<name>A0A2V2LFF6_9RHOB</name>
<dbReference type="AlphaFoldDB" id="A0A2V2LFF6"/>